<comment type="caution">
    <text evidence="1">The sequence shown here is derived from an EMBL/GenBank/DDBJ whole genome shotgun (WGS) entry which is preliminary data.</text>
</comment>
<sequence>MVPQPMDGTMMNIQFSGNSRLSCNIPTPLQCISSCKWFLLLMFSSSAISDSAELSLLANRSIGPSSSFSRRCGVTEGLRFMLILVAYLYSAMQPLAHIVAKRGLLHAHILICLKDSLHVQRVDDSISADIPNPQQNPVGARTMRKHRSTFSMHERWNLHKAIPTPILKETKTGRNGYPLYRHRVLQFYEVYQIRLYVCEERNDMSVLELTSGENDLNDIHQYQMGRYISSNEAVPDSRTTPTVIHLSLHFEN</sequence>
<proteinExistence type="predicted"/>
<dbReference type="OrthoDB" id="1728974at2759"/>
<dbReference type="Proteomes" id="UP000499080">
    <property type="component" value="Unassembled WGS sequence"/>
</dbReference>
<name>A0A4Y2HH72_ARAVE</name>
<dbReference type="AlphaFoldDB" id="A0A4Y2HH72"/>
<organism evidence="1 2">
    <name type="scientific">Araneus ventricosus</name>
    <name type="common">Orbweaver spider</name>
    <name type="synonym">Epeira ventricosa</name>
    <dbReference type="NCBI Taxonomy" id="182803"/>
    <lineage>
        <taxon>Eukaryota</taxon>
        <taxon>Metazoa</taxon>
        <taxon>Ecdysozoa</taxon>
        <taxon>Arthropoda</taxon>
        <taxon>Chelicerata</taxon>
        <taxon>Arachnida</taxon>
        <taxon>Araneae</taxon>
        <taxon>Araneomorphae</taxon>
        <taxon>Entelegynae</taxon>
        <taxon>Araneoidea</taxon>
        <taxon>Araneidae</taxon>
        <taxon>Araneus</taxon>
    </lineage>
</organism>
<reference evidence="1 2" key="1">
    <citation type="journal article" date="2019" name="Sci. Rep.">
        <title>Orb-weaving spider Araneus ventricosus genome elucidates the spidroin gene catalogue.</title>
        <authorList>
            <person name="Kono N."/>
            <person name="Nakamura H."/>
            <person name="Ohtoshi R."/>
            <person name="Moran D.A.P."/>
            <person name="Shinohara A."/>
            <person name="Yoshida Y."/>
            <person name="Fujiwara M."/>
            <person name="Mori M."/>
            <person name="Tomita M."/>
            <person name="Arakawa K."/>
        </authorList>
    </citation>
    <scope>NUCLEOTIDE SEQUENCE [LARGE SCALE GENOMIC DNA]</scope>
</reference>
<gene>
    <name evidence="1" type="ORF">AVEN_175198_1</name>
</gene>
<evidence type="ECO:0008006" key="3">
    <source>
        <dbReference type="Google" id="ProtNLM"/>
    </source>
</evidence>
<protein>
    <recommendedName>
        <fullName evidence="3">Helitron helicase-like domain-containing protein</fullName>
    </recommendedName>
</protein>
<keyword evidence="2" id="KW-1185">Reference proteome</keyword>
<evidence type="ECO:0000313" key="2">
    <source>
        <dbReference type="Proteomes" id="UP000499080"/>
    </source>
</evidence>
<accession>A0A4Y2HH72</accession>
<dbReference type="EMBL" id="BGPR01001940">
    <property type="protein sequence ID" value="GBM64702.1"/>
    <property type="molecule type" value="Genomic_DNA"/>
</dbReference>
<evidence type="ECO:0000313" key="1">
    <source>
        <dbReference type="EMBL" id="GBM64702.1"/>
    </source>
</evidence>